<evidence type="ECO:0000313" key="2">
    <source>
        <dbReference type="Proteomes" id="UP000799764"/>
    </source>
</evidence>
<dbReference type="Proteomes" id="UP000799764">
    <property type="component" value="Unassembled WGS sequence"/>
</dbReference>
<protein>
    <submittedName>
        <fullName evidence="1">Uncharacterized protein</fullName>
    </submittedName>
</protein>
<sequence length="275" mass="30057">CATPKSTSSRAAAASKLLGSRGVSTRWPTINLIVVELSPARFEILHLVQTILLVAAPGAVRSQVVHLVPWVVSFALRPGRIVHERFRALGLERPRLPEAVPPRRTAMGFETFNTINPKIFKYTIGRGILTMGGVFMLLPPMLWGSIAHIPITIIRGMHAISQFGIMMRVPRPLLLPVTLNSRVQADAHRAVVRQAGPLRRALLTRMATLPLPAVLVHRAVVATRVGMMTKTKTYTAAAQATTSRLRGSVGSYWVSSYLLDPVMTEQGVCKNASHT</sequence>
<proteinExistence type="predicted"/>
<keyword evidence="2" id="KW-1185">Reference proteome</keyword>
<gene>
    <name evidence="1" type="ORF">P171DRAFT_499942</name>
</gene>
<dbReference type="AlphaFoldDB" id="A0A9P4PAU7"/>
<accession>A0A9P4PAU7</accession>
<evidence type="ECO:0000313" key="1">
    <source>
        <dbReference type="EMBL" id="KAF2440522.1"/>
    </source>
</evidence>
<reference evidence="1" key="1">
    <citation type="journal article" date="2020" name="Stud. Mycol.">
        <title>101 Dothideomycetes genomes: a test case for predicting lifestyles and emergence of pathogens.</title>
        <authorList>
            <person name="Haridas S."/>
            <person name="Albert R."/>
            <person name="Binder M."/>
            <person name="Bloem J."/>
            <person name="Labutti K."/>
            <person name="Salamov A."/>
            <person name="Andreopoulos B."/>
            <person name="Baker S."/>
            <person name="Barry K."/>
            <person name="Bills G."/>
            <person name="Bluhm B."/>
            <person name="Cannon C."/>
            <person name="Castanera R."/>
            <person name="Culley D."/>
            <person name="Daum C."/>
            <person name="Ezra D."/>
            <person name="Gonzalez J."/>
            <person name="Henrissat B."/>
            <person name="Kuo A."/>
            <person name="Liang C."/>
            <person name="Lipzen A."/>
            <person name="Lutzoni F."/>
            <person name="Magnuson J."/>
            <person name="Mondo S."/>
            <person name="Nolan M."/>
            <person name="Ohm R."/>
            <person name="Pangilinan J."/>
            <person name="Park H.-J."/>
            <person name="Ramirez L."/>
            <person name="Alfaro M."/>
            <person name="Sun H."/>
            <person name="Tritt A."/>
            <person name="Yoshinaga Y."/>
            <person name="Zwiers L.-H."/>
            <person name="Turgeon B."/>
            <person name="Goodwin S."/>
            <person name="Spatafora J."/>
            <person name="Crous P."/>
            <person name="Grigoriev I."/>
        </authorList>
    </citation>
    <scope>NUCLEOTIDE SEQUENCE</scope>
    <source>
        <strain evidence="1">CBS 690.94</strain>
    </source>
</reference>
<name>A0A9P4PAU7_9PLEO</name>
<dbReference type="EMBL" id="MU001507">
    <property type="protein sequence ID" value="KAF2440522.1"/>
    <property type="molecule type" value="Genomic_DNA"/>
</dbReference>
<comment type="caution">
    <text evidence="1">The sequence shown here is derived from an EMBL/GenBank/DDBJ whole genome shotgun (WGS) entry which is preliminary data.</text>
</comment>
<feature type="non-terminal residue" evidence="1">
    <location>
        <position position="275"/>
    </location>
</feature>
<feature type="non-terminal residue" evidence="1">
    <location>
        <position position="1"/>
    </location>
</feature>
<organism evidence="1 2">
    <name type="scientific">Karstenula rhodostoma CBS 690.94</name>
    <dbReference type="NCBI Taxonomy" id="1392251"/>
    <lineage>
        <taxon>Eukaryota</taxon>
        <taxon>Fungi</taxon>
        <taxon>Dikarya</taxon>
        <taxon>Ascomycota</taxon>
        <taxon>Pezizomycotina</taxon>
        <taxon>Dothideomycetes</taxon>
        <taxon>Pleosporomycetidae</taxon>
        <taxon>Pleosporales</taxon>
        <taxon>Massarineae</taxon>
        <taxon>Didymosphaeriaceae</taxon>
        <taxon>Karstenula</taxon>
    </lineage>
</organism>